<dbReference type="Proteomes" id="UP000461730">
    <property type="component" value="Unassembled WGS sequence"/>
</dbReference>
<evidence type="ECO:0000256" key="2">
    <source>
        <dbReference type="ARBA" id="ARBA00023125"/>
    </source>
</evidence>
<dbReference type="GO" id="GO:0000976">
    <property type="term" value="F:transcription cis-regulatory region binding"/>
    <property type="evidence" value="ECO:0007669"/>
    <property type="project" value="TreeGrafter"/>
</dbReference>
<name>A0A7K1U765_9BACT</name>
<dbReference type="Pfam" id="PF13377">
    <property type="entry name" value="Peripla_BP_3"/>
    <property type="match status" value="1"/>
</dbReference>
<sequence length="341" mass="38165">MEQITIKDIAKALQLSVSTVSRALKGSYKISESTQRLVRDYAEKHNYKPNLNAQGLKNKKSRCIGVALCSIPNSFFAEVISGIESVAYNKDYLVIVTQNFESCEREVRNLENLTWRSVDGLLISLSTETEDYSHFQQLHEQGLPLVFFDRVTDAVRTHQVVADNAGGAASVTRHLADNGYRRIAHITSSPHISITKERIAGYRQALEERGLPFREDYVKYCLHGGMLMEETAAALDELLQMTEPPDAIFTASDRLTMNCFTLLRQRGISIPGQMALAGFSNFNSPELLNPSLTTVKQPAFEMGKIAAELLIQLIESKREVKDFQRIVLPTELEVRASSGCF</sequence>
<feature type="domain" description="HTH lacI-type" evidence="4">
    <location>
        <begin position="4"/>
        <end position="58"/>
    </location>
</feature>
<dbReference type="InterPro" id="IPR028082">
    <property type="entry name" value="Peripla_BP_I"/>
</dbReference>
<organism evidence="5 6">
    <name type="scientific">Chitinophaga tropicalis</name>
    <dbReference type="NCBI Taxonomy" id="2683588"/>
    <lineage>
        <taxon>Bacteria</taxon>
        <taxon>Pseudomonadati</taxon>
        <taxon>Bacteroidota</taxon>
        <taxon>Chitinophagia</taxon>
        <taxon>Chitinophagales</taxon>
        <taxon>Chitinophagaceae</taxon>
        <taxon>Chitinophaga</taxon>
    </lineage>
</organism>
<keyword evidence="6" id="KW-1185">Reference proteome</keyword>
<dbReference type="InterPro" id="IPR046335">
    <property type="entry name" value="LacI/GalR-like_sensor"/>
</dbReference>
<comment type="caution">
    <text evidence="5">The sequence shown here is derived from an EMBL/GenBank/DDBJ whole genome shotgun (WGS) entry which is preliminary data.</text>
</comment>
<accession>A0A7K1U765</accession>
<dbReference type="Gene3D" id="1.10.260.40">
    <property type="entry name" value="lambda repressor-like DNA-binding domains"/>
    <property type="match status" value="1"/>
</dbReference>
<dbReference type="PANTHER" id="PTHR30146">
    <property type="entry name" value="LACI-RELATED TRANSCRIPTIONAL REPRESSOR"/>
    <property type="match status" value="1"/>
</dbReference>
<evidence type="ECO:0000313" key="5">
    <source>
        <dbReference type="EMBL" id="MVT09835.1"/>
    </source>
</evidence>
<dbReference type="Pfam" id="PF00356">
    <property type="entry name" value="LacI"/>
    <property type="match status" value="1"/>
</dbReference>
<dbReference type="RefSeq" id="WP_157307270.1">
    <property type="nucleotide sequence ID" value="NZ_WRXN01000006.1"/>
</dbReference>
<evidence type="ECO:0000256" key="3">
    <source>
        <dbReference type="ARBA" id="ARBA00023163"/>
    </source>
</evidence>
<protein>
    <submittedName>
        <fullName evidence="5">Substrate-binding domain-containing protein</fullName>
    </submittedName>
</protein>
<dbReference type="SUPFAM" id="SSF47413">
    <property type="entry name" value="lambda repressor-like DNA-binding domains"/>
    <property type="match status" value="1"/>
</dbReference>
<evidence type="ECO:0000259" key="4">
    <source>
        <dbReference type="PROSITE" id="PS50932"/>
    </source>
</evidence>
<evidence type="ECO:0000313" key="6">
    <source>
        <dbReference type="Proteomes" id="UP000461730"/>
    </source>
</evidence>
<dbReference type="PROSITE" id="PS50932">
    <property type="entry name" value="HTH_LACI_2"/>
    <property type="match status" value="1"/>
</dbReference>
<evidence type="ECO:0000256" key="1">
    <source>
        <dbReference type="ARBA" id="ARBA00023015"/>
    </source>
</evidence>
<dbReference type="CDD" id="cd01392">
    <property type="entry name" value="HTH_LacI"/>
    <property type="match status" value="1"/>
</dbReference>
<dbReference type="PANTHER" id="PTHR30146:SF109">
    <property type="entry name" value="HTH-TYPE TRANSCRIPTIONAL REGULATOR GALS"/>
    <property type="match status" value="1"/>
</dbReference>
<reference evidence="5 6" key="1">
    <citation type="submission" date="2019-12" db="EMBL/GenBank/DDBJ databases">
        <title>Chitinophaga sp. strain ysch24 (GDMCC 1.1355), whole genome shotgun sequence.</title>
        <authorList>
            <person name="Zhang X."/>
        </authorList>
    </citation>
    <scope>NUCLEOTIDE SEQUENCE [LARGE SCALE GENOMIC DNA]</scope>
    <source>
        <strain evidence="6">ysch24</strain>
    </source>
</reference>
<dbReference type="CDD" id="cd06267">
    <property type="entry name" value="PBP1_LacI_sugar_binding-like"/>
    <property type="match status" value="1"/>
</dbReference>
<dbReference type="GO" id="GO:0003700">
    <property type="term" value="F:DNA-binding transcription factor activity"/>
    <property type="evidence" value="ECO:0007669"/>
    <property type="project" value="TreeGrafter"/>
</dbReference>
<keyword evidence="1" id="KW-0805">Transcription regulation</keyword>
<dbReference type="InterPro" id="IPR000843">
    <property type="entry name" value="HTH_LacI"/>
</dbReference>
<proteinExistence type="predicted"/>
<dbReference type="Gene3D" id="3.40.50.2300">
    <property type="match status" value="2"/>
</dbReference>
<dbReference type="AlphaFoldDB" id="A0A7K1U765"/>
<keyword evidence="2" id="KW-0238">DNA-binding</keyword>
<keyword evidence="3" id="KW-0804">Transcription</keyword>
<gene>
    <name evidence="5" type="ORF">GO493_16305</name>
</gene>
<dbReference type="EMBL" id="WRXN01000006">
    <property type="protein sequence ID" value="MVT09835.1"/>
    <property type="molecule type" value="Genomic_DNA"/>
</dbReference>
<dbReference type="SMART" id="SM00354">
    <property type="entry name" value="HTH_LACI"/>
    <property type="match status" value="1"/>
</dbReference>
<dbReference type="InterPro" id="IPR010982">
    <property type="entry name" value="Lambda_DNA-bd_dom_sf"/>
</dbReference>
<dbReference type="SUPFAM" id="SSF53822">
    <property type="entry name" value="Periplasmic binding protein-like I"/>
    <property type="match status" value="1"/>
</dbReference>